<dbReference type="Proteomes" id="UP000007519">
    <property type="component" value="Chromosome"/>
</dbReference>
<evidence type="ECO:0000313" key="3">
    <source>
        <dbReference type="Proteomes" id="UP000007519"/>
    </source>
</evidence>
<reference evidence="2 3" key="1">
    <citation type="journal article" date="2012" name="Stand. Genomic Sci.">
        <title>Complete genome sequencing and analysis of Saprospira grandis str. Lewin, a predatory marine bacterium.</title>
        <authorList>
            <person name="Saw J.H."/>
            <person name="Yuryev A."/>
            <person name="Kanbe M."/>
            <person name="Hou S."/>
            <person name="Young A.G."/>
            <person name="Aizawa S."/>
            <person name="Alam M."/>
        </authorList>
    </citation>
    <scope>NUCLEOTIDE SEQUENCE [LARGE SCALE GENOMIC DNA]</scope>
    <source>
        <strain evidence="2 3">Lewin</strain>
    </source>
</reference>
<feature type="region of interest" description="Disordered" evidence="1">
    <location>
        <begin position="62"/>
        <end position="83"/>
    </location>
</feature>
<dbReference type="KEGG" id="sgn:SGRA_2916"/>
<sequence length="83" mass="8845">MFWGCPALRAGRAVPGSQVCSAHRFFALLKSSVWPSATLSIPQPVATLLCGGCAACYGPKEKPQPNTKKGPFPHLMTNFGPRC</sequence>
<proteinExistence type="predicted"/>
<dbReference type="STRING" id="984262.SGRA_2916"/>
<evidence type="ECO:0000256" key="1">
    <source>
        <dbReference type="SAM" id="MobiDB-lite"/>
    </source>
</evidence>
<evidence type="ECO:0000313" key="2">
    <source>
        <dbReference type="EMBL" id="AFC25644.1"/>
    </source>
</evidence>
<organism evidence="2 3">
    <name type="scientific">Saprospira grandis (strain Lewin)</name>
    <dbReference type="NCBI Taxonomy" id="984262"/>
    <lineage>
        <taxon>Bacteria</taxon>
        <taxon>Pseudomonadati</taxon>
        <taxon>Bacteroidota</taxon>
        <taxon>Saprospiria</taxon>
        <taxon>Saprospirales</taxon>
        <taxon>Saprospiraceae</taxon>
        <taxon>Saprospira</taxon>
    </lineage>
</organism>
<protein>
    <submittedName>
        <fullName evidence="2">Uncharacterized protein</fullName>
    </submittedName>
</protein>
<dbReference type="AlphaFoldDB" id="H6LAQ1"/>
<dbReference type="EMBL" id="CP002831">
    <property type="protein sequence ID" value="AFC25644.1"/>
    <property type="molecule type" value="Genomic_DNA"/>
</dbReference>
<accession>H6LAQ1</accession>
<dbReference type="HOGENOM" id="CLU_193841_0_0_10"/>
<gene>
    <name evidence="2" type="ordered locus">SGRA_2916</name>
</gene>
<keyword evidence="3" id="KW-1185">Reference proteome</keyword>
<name>H6LAQ1_SAPGL</name>